<dbReference type="EMBL" id="CP144751">
    <property type="protein sequence ID" value="WVZ86940.1"/>
    <property type="molecule type" value="Genomic_DNA"/>
</dbReference>
<dbReference type="PANTHER" id="PTHR33103:SF86">
    <property type="entry name" value="OS04G0594500 PROTEIN"/>
    <property type="match status" value="1"/>
</dbReference>
<evidence type="ECO:0008006" key="3">
    <source>
        <dbReference type="Google" id="ProtNLM"/>
    </source>
</evidence>
<dbReference type="Pfam" id="PF05056">
    <property type="entry name" value="DUF674"/>
    <property type="match status" value="1"/>
</dbReference>
<keyword evidence="2" id="KW-1185">Reference proteome</keyword>
<dbReference type="InterPro" id="IPR007750">
    <property type="entry name" value="DUF674"/>
</dbReference>
<dbReference type="AlphaFoldDB" id="A0AAQ3U7Y2"/>
<dbReference type="Proteomes" id="UP001341281">
    <property type="component" value="Chromosome 07"/>
</dbReference>
<gene>
    <name evidence="1" type="ORF">U9M48_033651</name>
</gene>
<reference evidence="1 2" key="1">
    <citation type="submission" date="2024-02" db="EMBL/GenBank/DDBJ databases">
        <title>High-quality chromosome-scale genome assembly of Pensacola bahiagrass (Paspalum notatum Flugge var. saurae).</title>
        <authorList>
            <person name="Vega J.M."/>
            <person name="Podio M."/>
            <person name="Orjuela J."/>
            <person name="Siena L.A."/>
            <person name="Pessino S.C."/>
            <person name="Combes M.C."/>
            <person name="Mariac C."/>
            <person name="Albertini E."/>
            <person name="Pupilli F."/>
            <person name="Ortiz J.P.A."/>
            <person name="Leblanc O."/>
        </authorList>
    </citation>
    <scope>NUCLEOTIDE SEQUENCE [LARGE SCALE GENOMIC DNA]</scope>
    <source>
        <strain evidence="1">R1</strain>
        <tissue evidence="1">Leaf</tissue>
    </source>
</reference>
<organism evidence="1 2">
    <name type="scientific">Paspalum notatum var. saurae</name>
    <dbReference type="NCBI Taxonomy" id="547442"/>
    <lineage>
        <taxon>Eukaryota</taxon>
        <taxon>Viridiplantae</taxon>
        <taxon>Streptophyta</taxon>
        <taxon>Embryophyta</taxon>
        <taxon>Tracheophyta</taxon>
        <taxon>Spermatophyta</taxon>
        <taxon>Magnoliopsida</taxon>
        <taxon>Liliopsida</taxon>
        <taxon>Poales</taxon>
        <taxon>Poaceae</taxon>
        <taxon>PACMAD clade</taxon>
        <taxon>Panicoideae</taxon>
        <taxon>Andropogonodae</taxon>
        <taxon>Paspaleae</taxon>
        <taxon>Paspalinae</taxon>
        <taxon>Paspalum</taxon>
    </lineage>
</organism>
<evidence type="ECO:0000313" key="2">
    <source>
        <dbReference type="Proteomes" id="UP001341281"/>
    </source>
</evidence>
<dbReference type="PANTHER" id="PTHR33103">
    <property type="entry name" value="OS01G0153900 PROTEIN"/>
    <property type="match status" value="1"/>
</dbReference>
<protein>
    <recommendedName>
        <fullName evidence="3">DUF674 family protein</fullName>
    </recommendedName>
</protein>
<evidence type="ECO:0000313" key="1">
    <source>
        <dbReference type="EMBL" id="WVZ86940.1"/>
    </source>
</evidence>
<proteinExistence type="predicted"/>
<sequence length="513" mass="56740">MAKVEEPTIEVKLFVDKEKRKVLFAESGKEFVDVLFSFLTMPLGTIVRLLGKQSQMGCLDEVYKSVEDLSADCFQTKACKAMLLNPLSAAASHCYRLKINIDDTKPRAVYVCKDTSCCAHADCLFSSVPGTLCICGKVMEYVGDRVVTPYEAVGSGNGVFVDGRWKFIVTDDLQVAPASTSLMLSLCEEFGVQDPGHLEQTVLQLTSEKITSLLKRSLTSKQPLTGLHLDVPISPDDASLRTLPGTLFPEHLNLDEDMIGQVKIKVLQTKNNSSVLYAEAGHDFVDIVFGLLSVPLGSIVHAFGHRAPKGCIDNLYRSISGSAIGCMKPECKGLLLTPELPPFFGSGASQTLLVNALAPRKLNISSCFACFKIGGFSNLRRCHEQVERWNAHSKQYVHEYTNCKKITKTAELCELDPKSPEGKNRNYDAYVKQAPQSFMVTDQLHVRPLSLDSSLRVVSEAKIQMKELMEKEVTLTKLQVMELQRAALVSRDALTSVLLPPMKKNLNLNHLRY</sequence>
<name>A0AAQ3U7Y2_PASNO</name>
<accession>A0AAQ3U7Y2</accession>